<keyword evidence="1" id="KW-0812">Transmembrane</keyword>
<evidence type="ECO:0000256" key="1">
    <source>
        <dbReference type="SAM" id="Phobius"/>
    </source>
</evidence>
<feature type="transmembrane region" description="Helical" evidence="1">
    <location>
        <begin position="316"/>
        <end position="338"/>
    </location>
</feature>
<dbReference type="GO" id="GO:0016746">
    <property type="term" value="F:acyltransferase activity"/>
    <property type="evidence" value="ECO:0007669"/>
    <property type="project" value="UniProtKB-KW"/>
</dbReference>
<accession>A0ABU8SDW1</accession>
<dbReference type="EC" id="2.3.-.-" evidence="3"/>
<dbReference type="Proteomes" id="UP001379235">
    <property type="component" value="Unassembled WGS sequence"/>
</dbReference>
<feature type="transmembrane region" description="Helical" evidence="1">
    <location>
        <begin position="184"/>
        <end position="204"/>
    </location>
</feature>
<feature type="transmembrane region" description="Helical" evidence="1">
    <location>
        <begin position="90"/>
        <end position="114"/>
    </location>
</feature>
<dbReference type="Pfam" id="PF01757">
    <property type="entry name" value="Acyl_transf_3"/>
    <property type="match status" value="1"/>
</dbReference>
<keyword evidence="1" id="KW-0472">Membrane</keyword>
<evidence type="ECO:0000259" key="2">
    <source>
        <dbReference type="Pfam" id="PF01757"/>
    </source>
</evidence>
<protein>
    <submittedName>
        <fullName evidence="3">Acyltransferase</fullName>
        <ecNumber evidence="3">2.3.-.-</ecNumber>
    </submittedName>
</protein>
<feature type="transmembrane region" description="Helical" evidence="1">
    <location>
        <begin position="21"/>
        <end position="40"/>
    </location>
</feature>
<proteinExistence type="predicted"/>
<organism evidence="3 4">
    <name type="scientific">Novosphingobium aquae</name>
    <dbReference type="NCBI Taxonomy" id="3133435"/>
    <lineage>
        <taxon>Bacteria</taxon>
        <taxon>Pseudomonadati</taxon>
        <taxon>Pseudomonadota</taxon>
        <taxon>Alphaproteobacteria</taxon>
        <taxon>Sphingomonadales</taxon>
        <taxon>Sphingomonadaceae</taxon>
        <taxon>Novosphingobium</taxon>
    </lineage>
</organism>
<evidence type="ECO:0000313" key="4">
    <source>
        <dbReference type="Proteomes" id="UP001379235"/>
    </source>
</evidence>
<keyword evidence="1" id="KW-1133">Transmembrane helix</keyword>
<dbReference type="PANTHER" id="PTHR23028">
    <property type="entry name" value="ACETYLTRANSFERASE"/>
    <property type="match status" value="1"/>
</dbReference>
<feature type="transmembrane region" description="Helical" evidence="1">
    <location>
        <begin position="52"/>
        <end position="69"/>
    </location>
</feature>
<keyword evidence="3" id="KW-0012">Acyltransferase</keyword>
<dbReference type="EMBL" id="JBBHJY010000015">
    <property type="protein sequence ID" value="MEJ6012161.1"/>
    <property type="molecule type" value="Genomic_DNA"/>
</dbReference>
<sequence length="366" mass="40917">MNRFLIDRVTGRDNNLNLIRMVAAVCVMVSHTFPLALGVGTAEPLEHATGRSLGTFAVWVFFYISGFLVSQSYDRQRSVSRWIVARVSRLYPGLFVALVLTVLVLGPSVTALPLNEYLLSPATWTYFPGNLSLYFSQHRLPGVFESVPFTIVVNGSLWTLFYEVCCYGGVLIVGVIGFLHRQRYFNVVLVCFGALYIVGQMGWIKPLPLIGSRLEILLVLAFPFLLGMATYVYRDRLRLDWRVAAALWALGVAVFAFAAAIEVLLVALSYTVLVVAYLPRGKILAYNRLGDYSYGTYIYAFPVQQLVEFVGPTSDWRLNLALSLPITLAFAVLSWKFVEQPGLKIGKDVSAWLDARRDKGRRVSVC</sequence>
<dbReference type="PANTHER" id="PTHR23028:SF53">
    <property type="entry name" value="ACYL_TRANSF_3 DOMAIN-CONTAINING PROTEIN"/>
    <property type="match status" value="1"/>
</dbReference>
<dbReference type="InterPro" id="IPR050879">
    <property type="entry name" value="Acyltransferase_3"/>
</dbReference>
<keyword evidence="4" id="KW-1185">Reference proteome</keyword>
<feature type="transmembrane region" description="Helical" evidence="1">
    <location>
        <begin position="245"/>
        <end position="278"/>
    </location>
</feature>
<evidence type="ECO:0000313" key="3">
    <source>
        <dbReference type="EMBL" id="MEJ6012161.1"/>
    </source>
</evidence>
<keyword evidence="3" id="KW-0808">Transferase</keyword>
<gene>
    <name evidence="3" type="ORF">WG900_19845</name>
</gene>
<comment type="caution">
    <text evidence="3">The sequence shown here is derived from an EMBL/GenBank/DDBJ whole genome shotgun (WGS) entry which is preliminary data.</text>
</comment>
<feature type="transmembrane region" description="Helical" evidence="1">
    <location>
        <begin position="160"/>
        <end position="179"/>
    </location>
</feature>
<dbReference type="InterPro" id="IPR002656">
    <property type="entry name" value="Acyl_transf_3_dom"/>
</dbReference>
<feature type="transmembrane region" description="Helical" evidence="1">
    <location>
        <begin position="216"/>
        <end position="233"/>
    </location>
</feature>
<dbReference type="RefSeq" id="WP_339970073.1">
    <property type="nucleotide sequence ID" value="NZ_JBBHJY010000015.1"/>
</dbReference>
<reference evidence="3 4" key="1">
    <citation type="submission" date="2024-03" db="EMBL/GenBank/DDBJ databases">
        <authorList>
            <person name="Jo J.-H."/>
        </authorList>
    </citation>
    <scope>NUCLEOTIDE SEQUENCE [LARGE SCALE GENOMIC DNA]</scope>
    <source>
        <strain evidence="3 4">AS3R-12</strain>
    </source>
</reference>
<name>A0ABU8SDW1_9SPHN</name>
<feature type="domain" description="Acyltransferase 3" evidence="2">
    <location>
        <begin position="14"/>
        <end position="334"/>
    </location>
</feature>